<evidence type="ECO:0000313" key="2">
    <source>
        <dbReference type="Proteomes" id="UP001359559"/>
    </source>
</evidence>
<reference evidence="1 2" key="1">
    <citation type="submission" date="2024-01" db="EMBL/GenBank/DDBJ databases">
        <title>The genomes of 5 underutilized Papilionoideae crops provide insights into root nodulation and disease resistance.</title>
        <authorList>
            <person name="Yuan L."/>
        </authorList>
    </citation>
    <scope>NUCLEOTIDE SEQUENCE [LARGE SCALE GENOMIC DNA]</scope>
    <source>
        <strain evidence="1">LY-2023</strain>
        <tissue evidence="1">Leaf</tissue>
    </source>
</reference>
<gene>
    <name evidence="1" type="ORF">RJT34_05648</name>
</gene>
<sequence length="76" mass="8592">MLCSKEVSPLATVQNVVRSVDEDSQTMPCHVCCLLGKQFLVDLINVLFRLLRPNNEEEWMGHVHASKTRINDGVIL</sequence>
<dbReference type="AlphaFoldDB" id="A0AAN9K3X4"/>
<keyword evidence="2" id="KW-1185">Reference proteome</keyword>
<evidence type="ECO:0000313" key="1">
    <source>
        <dbReference type="EMBL" id="KAK7309142.1"/>
    </source>
</evidence>
<dbReference type="Proteomes" id="UP001359559">
    <property type="component" value="Unassembled WGS sequence"/>
</dbReference>
<protein>
    <submittedName>
        <fullName evidence="1">Uncharacterized protein</fullName>
    </submittedName>
</protein>
<dbReference type="EMBL" id="JAYKXN010000002">
    <property type="protein sequence ID" value="KAK7309142.1"/>
    <property type="molecule type" value="Genomic_DNA"/>
</dbReference>
<proteinExistence type="predicted"/>
<name>A0AAN9K3X4_CLITE</name>
<organism evidence="1 2">
    <name type="scientific">Clitoria ternatea</name>
    <name type="common">Butterfly pea</name>
    <dbReference type="NCBI Taxonomy" id="43366"/>
    <lineage>
        <taxon>Eukaryota</taxon>
        <taxon>Viridiplantae</taxon>
        <taxon>Streptophyta</taxon>
        <taxon>Embryophyta</taxon>
        <taxon>Tracheophyta</taxon>
        <taxon>Spermatophyta</taxon>
        <taxon>Magnoliopsida</taxon>
        <taxon>eudicotyledons</taxon>
        <taxon>Gunneridae</taxon>
        <taxon>Pentapetalae</taxon>
        <taxon>rosids</taxon>
        <taxon>fabids</taxon>
        <taxon>Fabales</taxon>
        <taxon>Fabaceae</taxon>
        <taxon>Papilionoideae</taxon>
        <taxon>50 kb inversion clade</taxon>
        <taxon>NPAAA clade</taxon>
        <taxon>indigoferoid/millettioid clade</taxon>
        <taxon>Phaseoleae</taxon>
        <taxon>Clitoria</taxon>
    </lineage>
</organism>
<accession>A0AAN9K3X4</accession>
<comment type="caution">
    <text evidence="1">The sequence shown here is derived from an EMBL/GenBank/DDBJ whole genome shotgun (WGS) entry which is preliminary data.</text>
</comment>